<dbReference type="SUPFAM" id="SSF53756">
    <property type="entry name" value="UDP-Glycosyltransferase/glycogen phosphorylase"/>
    <property type="match status" value="1"/>
</dbReference>
<evidence type="ECO:0000259" key="1">
    <source>
        <dbReference type="Pfam" id="PF00534"/>
    </source>
</evidence>
<organism evidence="2">
    <name type="scientific">marine sediment metagenome</name>
    <dbReference type="NCBI Taxonomy" id="412755"/>
    <lineage>
        <taxon>unclassified sequences</taxon>
        <taxon>metagenomes</taxon>
        <taxon>ecological metagenomes</taxon>
    </lineage>
</organism>
<sequence length="133" mass="14952">TNNIALLAELISDDQKNVAPDRAVVRDFYLMADLLLMTSKDEGFGLPLLEAGLLKLPIACSEIPSFVEIGKDICFFRLDDPPLATSGRILEYLTQMKTHQMYRSVVANYVWDGVCKKQLLPFLREITAQDQST</sequence>
<dbReference type="GO" id="GO:0016757">
    <property type="term" value="F:glycosyltransferase activity"/>
    <property type="evidence" value="ECO:0007669"/>
    <property type="project" value="InterPro"/>
</dbReference>
<protein>
    <recommendedName>
        <fullName evidence="1">Glycosyl transferase family 1 domain-containing protein</fullName>
    </recommendedName>
</protein>
<evidence type="ECO:0000313" key="2">
    <source>
        <dbReference type="EMBL" id="GAF99030.1"/>
    </source>
</evidence>
<dbReference type="InterPro" id="IPR001296">
    <property type="entry name" value="Glyco_trans_1"/>
</dbReference>
<dbReference type="EMBL" id="BARS01011024">
    <property type="protein sequence ID" value="GAF99030.1"/>
    <property type="molecule type" value="Genomic_DNA"/>
</dbReference>
<feature type="non-terminal residue" evidence="2">
    <location>
        <position position="1"/>
    </location>
</feature>
<gene>
    <name evidence="2" type="ORF">S01H1_20209</name>
</gene>
<comment type="caution">
    <text evidence="2">The sequence shown here is derived from an EMBL/GenBank/DDBJ whole genome shotgun (WGS) entry which is preliminary data.</text>
</comment>
<dbReference type="PANTHER" id="PTHR46401:SF9">
    <property type="entry name" value="MANNOSYLTRANSFERASE A"/>
    <property type="match status" value="1"/>
</dbReference>
<name>X0VET0_9ZZZZ</name>
<reference evidence="2" key="1">
    <citation type="journal article" date="2014" name="Front. Microbiol.">
        <title>High frequency of phylogenetically diverse reductive dehalogenase-homologous genes in deep subseafloor sedimentary metagenomes.</title>
        <authorList>
            <person name="Kawai M."/>
            <person name="Futagami T."/>
            <person name="Toyoda A."/>
            <person name="Takaki Y."/>
            <person name="Nishi S."/>
            <person name="Hori S."/>
            <person name="Arai W."/>
            <person name="Tsubouchi T."/>
            <person name="Morono Y."/>
            <person name="Uchiyama I."/>
            <person name="Ito T."/>
            <person name="Fujiyama A."/>
            <person name="Inagaki F."/>
            <person name="Takami H."/>
        </authorList>
    </citation>
    <scope>NUCLEOTIDE SEQUENCE</scope>
    <source>
        <strain evidence="2">Expedition CK06-06</strain>
    </source>
</reference>
<dbReference type="Gene3D" id="3.40.50.2000">
    <property type="entry name" value="Glycogen Phosphorylase B"/>
    <property type="match status" value="1"/>
</dbReference>
<feature type="domain" description="Glycosyl transferase family 1" evidence="1">
    <location>
        <begin position="25"/>
        <end position="71"/>
    </location>
</feature>
<dbReference type="AlphaFoldDB" id="X0VET0"/>
<dbReference type="PANTHER" id="PTHR46401">
    <property type="entry name" value="GLYCOSYLTRANSFERASE WBBK-RELATED"/>
    <property type="match status" value="1"/>
</dbReference>
<accession>X0VET0</accession>
<dbReference type="Pfam" id="PF00534">
    <property type="entry name" value="Glycos_transf_1"/>
    <property type="match status" value="1"/>
</dbReference>
<proteinExistence type="predicted"/>